<evidence type="ECO:0000313" key="4">
    <source>
        <dbReference type="EMBL" id="TQN31021.1"/>
    </source>
</evidence>
<feature type="domain" description="Ferritin/DPS" evidence="3">
    <location>
        <begin position="19"/>
        <end position="154"/>
    </location>
</feature>
<reference evidence="4 5" key="1">
    <citation type="submission" date="2019-06" db="EMBL/GenBank/DDBJ databases">
        <title>Sequencing the genomes of 1000 actinobacteria strains.</title>
        <authorList>
            <person name="Klenk H.-P."/>
        </authorList>
    </citation>
    <scope>NUCLEOTIDE SEQUENCE [LARGE SCALE GENOMIC DNA]</scope>
    <source>
        <strain evidence="4 5">DSM 45015</strain>
    </source>
</reference>
<dbReference type="CDD" id="cd01043">
    <property type="entry name" value="DPS"/>
    <property type="match status" value="1"/>
</dbReference>
<dbReference type="PROSITE" id="PS00819">
    <property type="entry name" value="DPS_2"/>
    <property type="match status" value="1"/>
</dbReference>
<dbReference type="Gene3D" id="1.20.1260.10">
    <property type="match status" value="1"/>
</dbReference>
<dbReference type="PANTHER" id="PTHR42932">
    <property type="entry name" value="GENERAL STRESS PROTEIN 20U"/>
    <property type="match status" value="1"/>
</dbReference>
<dbReference type="SUPFAM" id="SSF47240">
    <property type="entry name" value="Ferritin-like"/>
    <property type="match status" value="1"/>
</dbReference>
<dbReference type="GO" id="GO:0003677">
    <property type="term" value="F:DNA binding"/>
    <property type="evidence" value="ECO:0007669"/>
    <property type="project" value="UniProtKB-KW"/>
</dbReference>
<dbReference type="PIRSF" id="PIRSF005900">
    <property type="entry name" value="Dps"/>
    <property type="match status" value="1"/>
</dbReference>
<gene>
    <name evidence="4" type="ORF">FHX37_0910</name>
</gene>
<evidence type="ECO:0000256" key="1">
    <source>
        <dbReference type="ARBA" id="ARBA00009497"/>
    </source>
</evidence>
<dbReference type="InterPro" id="IPR002177">
    <property type="entry name" value="DPS_DNA-bd"/>
</dbReference>
<dbReference type="GO" id="GO:0008199">
    <property type="term" value="F:ferric iron binding"/>
    <property type="evidence" value="ECO:0007669"/>
    <property type="project" value="InterPro"/>
</dbReference>
<evidence type="ECO:0000313" key="5">
    <source>
        <dbReference type="Proteomes" id="UP000317422"/>
    </source>
</evidence>
<dbReference type="RefSeq" id="WP_141922297.1">
    <property type="nucleotide sequence ID" value="NZ_VFQC01000001.1"/>
</dbReference>
<accession>A0A543NGS6</accession>
<sequence length="155" mass="17130">MPKIHGPLDDNARKITGERLQSALVDLIDLSLVAKQAHWNVIGSNFRSVHLQLDQLVSAVRDHMDTLAERAVTIGTTPDGRSTTVASETRIPQPDPGYLRDDKVIATITDALSGVVERFRGHTQATAEPDPVTQDLLISAAQDLEQQHWMFEAMR</sequence>
<dbReference type="PRINTS" id="PR01346">
    <property type="entry name" value="HELNAPAPROT"/>
</dbReference>
<comment type="similarity">
    <text evidence="1 2">Belongs to the Dps family.</text>
</comment>
<dbReference type="Pfam" id="PF00210">
    <property type="entry name" value="Ferritin"/>
    <property type="match status" value="1"/>
</dbReference>
<dbReference type="AlphaFoldDB" id="A0A543NGS6"/>
<keyword evidence="4" id="KW-0238">DNA-binding</keyword>
<dbReference type="InterPro" id="IPR009078">
    <property type="entry name" value="Ferritin-like_SF"/>
</dbReference>
<evidence type="ECO:0000259" key="3">
    <source>
        <dbReference type="Pfam" id="PF00210"/>
    </source>
</evidence>
<dbReference type="OrthoDB" id="9797687at2"/>
<dbReference type="Proteomes" id="UP000317422">
    <property type="component" value="Unassembled WGS sequence"/>
</dbReference>
<dbReference type="GO" id="GO:0016722">
    <property type="term" value="F:oxidoreductase activity, acting on metal ions"/>
    <property type="evidence" value="ECO:0007669"/>
    <property type="project" value="InterPro"/>
</dbReference>
<organism evidence="4 5">
    <name type="scientific">Haloactinospora alba</name>
    <dbReference type="NCBI Taxonomy" id="405555"/>
    <lineage>
        <taxon>Bacteria</taxon>
        <taxon>Bacillati</taxon>
        <taxon>Actinomycetota</taxon>
        <taxon>Actinomycetes</taxon>
        <taxon>Streptosporangiales</taxon>
        <taxon>Nocardiopsidaceae</taxon>
        <taxon>Haloactinospora</taxon>
    </lineage>
</organism>
<dbReference type="InterPro" id="IPR012347">
    <property type="entry name" value="Ferritin-like"/>
</dbReference>
<dbReference type="EMBL" id="VFQC01000001">
    <property type="protein sequence ID" value="TQN31021.1"/>
    <property type="molecule type" value="Genomic_DNA"/>
</dbReference>
<proteinExistence type="inferred from homology"/>
<keyword evidence="5" id="KW-1185">Reference proteome</keyword>
<comment type="caution">
    <text evidence="4">The sequence shown here is derived from an EMBL/GenBank/DDBJ whole genome shotgun (WGS) entry which is preliminary data.</text>
</comment>
<dbReference type="InterPro" id="IPR008331">
    <property type="entry name" value="Ferritin_DPS_dom"/>
</dbReference>
<dbReference type="InterPro" id="IPR023188">
    <property type="entry name" value="DPS_DNA-bd_CS"/>
</dbReference>
<protein>
    <submittedName>
        <fullName evidence="4">Starvation-inducible DNA-binding protein</fullName>
    </submittedName>
</protein>
<name>A0A543NGS6_9ACTN</name>
<dbReference type="PANTHER" id="PTHR42932:SF2">
    <property type="entry name" value="DNA PROTECTION DURING STARVATION PROTEIN 1"/>
    <property type="match status" value="1"/>
</dbReference>
<dbReference type="PROSITE" id="PS00818">
    <property type="entry name" value="DPS_1"/>
    <property type="match status" value="1"/>
</dbReference>
<evidence type="ECO:0000256" key="2">
    <source>
        <dbReference type="RuleBase" id="RU003875"/>
    </source>
</evidence>